<gene>
    <name evidence="1" type="ORF">POVCU1_067650</name>
</gene>
<organism evidence="1 2">
    <name type="scientific">Plasmodium ovale curtisi</name>
    <dbReference type="NCBI Taxonomy" id="864141"/>
    <lineage>
        <taxon>Eukaryota</taxon>
        <taxon>Sar</taxon>
        <taxon>Alveolata</taxon>
        <taxon>Apicomplexa</taxon>
        <taxon>Aconoidasida</taxon>
        <taxon>Haemosporida</taxon>
        <taxon>Plasmodiidae</taxon>
        <taxon>Plasmodium</taxon>
        <taxon>Plasmodium (Plasmodium)</taxon>
    </lineage>
</organism>
<accession>A0A1A8XB87</accession>
<proteinExistence type="predicted"/>
<dbReference type="EMBL" id="FLQV01002567">
    <property type="protein sequence ID" value="SBT01542.1"/>
    <property type="molecule type" value="Genomic_DNA"/>
</dbReference>
<evidence type="ECO:0000313" key="2">
    <source>
        <dbReference type="Proteomes" id="UP000078546"/>
    </source>
</evidence>
<evidence type="ECO:0000313" key="1">
    <source>
        <dbReference type="EMBL" id="SBT01542.1"/>
    </source>
</evidence>
<protein>
    <recommendedName>
        <fullName evidence="3">PIR Superfamily Protein</fullName>
    </recommendedName>
</protein>
<dbReference type="Proteomes" id="UP000078546">
    <property type="component" value="Unassembled WGS sequence"/>
</dbReference>
<dbReference type="AlphaFoldDB" id="A0A1A8XB87"/>
<sequence length="123" mass="14668">MQSNVGRSNIPSIERYKILEENIQYSTIDKNIDMGNKTDDNKKSRKSCIYLIYILELLLIKMRKIPDFYDDDMIQNRINNFITMFLKPYECDDSLRYFNEEGESAMNNNKSLYDLCGDIFYIE</sequence>
<name>A0A1A8XB87_PLAOA</name>
<evidence type="ECO:0008006" key="3">
    <source>
        <dbReference type="Google" id="ProtNLM"/>
    </source>
</evidence>
<reference evidence="2" key="1">
    <citation type="submission" date="2016-05" db="EMBL/GenBank/DDBJ databases">
        <authorList>
            <person name="Naeem Raeece"/>
        </authorList>
    </citation>
    <scope>NUCLEOTIDE SEQUENCE [LARGE SCALE GENOMIC DNA]</scope>
</reference>